<dbReference type="InterPro" id="IPR050903">
    <property type="entry name" value="Bact_Chemotaxis_MeTrfase"/>
</dbReference>
<dbReference type="CDD" id="cd02440">
    <property type="entry name" value="AdoMet_MTases"/>
    <property type="match status" value="1"/>
</dbReference>
<dbReference type="PANTHER" id="PTHR24422:SF19">
    <property type="entry name" value="CHEMOTAXIS PROTEIN METHYLTRANSFERASE"/>
    <property type="match status" value="1"/>
</dbReference>
<dbReference type="EC" id="2.1.1.80" evidence="2"/>
<evidence type="ECO:0000256" key="3">
    <source>
        <dbReference type="ARBA" id="ARBA00022603"/>
    </source>
</evidence>
<gene>
    <name evidence="7" type="ORF">DTL42_01685</name>
</gene>
<dbReference type="Pfam" id="PF03705">
    <property type="entry name" value="CheR_N"/>
    <property type="match status" value="1"/>
</dbReference>
<dbReference type="OrthoDB" id="288469at2"/>
<dbReference type="PIRSF" id="PIRSF000410">
    <property type="entry name" value="CheR"/>
    <property type="match status" value="1"/>
</dbReference>
<dbReference type="SUPFAM" id="SSF47757">
    <property type="entry name" value="Chemotaxis receptor methyltransferase CheR, N-terminal domain"/>
    <property type="match status" value="1"/>
</dbReference>
<dbReference type="GO" id="GO:0032259">
    <property type="term" value="P:methylation"/>
    <property type="evidence" value="ECO:0007669"/>
    <property type="project" value="UniProtKB-KW"/>
</dbReference>
<dbReference type="PANTHER" id="PTHR24422">
    <property type="entry name" value="CHEMOTAXIS PROTEIN METHYLTRANSFERASE"/>
    <property type="match status" value="1"/>
</dbReference>
<dbReference type="PROSITE" id="PS50123">
    <property type="entry name" value="CHER"/>
    <property type="match status" value="1"/>
</dbReference>
<dbReference type="Proteomes" id="UP000253562">
    <property type="component" value="Unassembled WGS sequence"/>
</dbReference>
<dbReference type="InterPro" id="IPR022642">
    <property type="entry name" value="CheR_C"/>
</dbReference>
<evidence type="ECO:0000313" key="8">
    <source>
        <dbReference type="Proteomes" id="UP000253562"/>
    </source>
</evidence>
<proteinExistence type="predicted"/>
<organism evidence="7 8">
    <name type="scientific">Bremerella cremea</name>
    <dbReference type="NCBI Taxonomy" id="1031537"/>
    <lineage>
        <taxon>Bacteria</taxon>
        <taxon>Pseudomonadati</taxon>
        <taxon>Planctomycetota</taxon>
        <taxon>Planctomycetia</taxon>
        <taxon>Pirellulales</taxon>
        <taxon>Pirellulaceae</taxon>
        <taxon>Bremerella</taxon>
    </lineage>
</organism>
<comment type="caution">
    <text evidence="7">The sequence shown here is derived from an EMBL/GenBank/DDBJ whole genome shotgun (WGS) entry which is preliminary data.</text>
</comment>
<keyword evidence="5" id="KW-0949">S-adenosyl-L-methionine</keyword>
<accession>A0A368KW93</accession>
<evidence type="ECO:0000313" key="7">
    <source>
        <dbReference type="EMBL" id="RCS53905.1"/>
    </source>
</evidence>
<dbReference type="AlphaFoldDB" id="A0A368KW93"/>
<dbReference type="InterPro" id="IPR000780">
    <property type="entry name" value="CheR_MeTrfase"/>
</dbReference>
<dbReference type="InterPro" id="IPR036804">
    <property type="entry name" value="CheR_N_sf"/>
</dbReference>
<dbReference type="GO" id="GO:0008983">
    <property type="term" value="F:protein-glutamate O-methyltransferase activity"/>
    <property type="evidence" value="ECO:0007669"/>
    <property type="project" value="UniProtKB-EC"/>
</dbReference>
<dbReference type="RefSeq" id="WP_114366969.1">
    <property type="nucleotide sequence ID" value="NZ_QPEX01000010.1"/>
</dbReference>
<keyword evidence="3 7" id="KW-0489">Methyltransferase</keyword>
<evidence type="ECO:0000256" key="2">
    <source>
        <dbReference type="ARBA" id="ARBA00012534"/>
    </source>
</evidence>
<dbReference type="InterPro" id="IPR026024">
    <property type="entry name" value="Chemotaxis_MeTrfase_CheR"/>
</dbReference>
<feature type="domain" description="CheR-type methyltransferase" evidence="6">
    <location>
        <begin position="1"/>
        <end position="281"/>
    </location>
</feature>
<reference evidence="7 8" key="1">
    <citation type="submission" date="2018-07" db="EMBL/GenBank/DDBJ databases">
        <title>Comparative genomes isolates from brazilian mangrove.</title>
        <authorList>
            <person name="De Araujo J.E."/>
            <person name="Taketani R.G."/>
            <person name="Silva M.C.P."/>
            <person name="Lourenco M.V."/>
            <person name="Oliveira V.M."/>
            <person name="Andreote F.D."/>
        </authorList>
    </citation>
    <scope>NUCLEOTIDE SEQUENCE [LARGE SCALE GENOMIC DNA]</scope>
    <source>
        <strain evidence="7 8">HEX PRIS-MGV</strain>
    </source>
</reference>
<dbReference type="EMBL" id="QPEX01000010">
    <property type="protein sequence ID" value="RCS53905.1"/>
    <property type="molecule type" value="Genomic_DNA"/>
</dbReference>
<dbReference type="SUPFAM" id="SSF53335">
    <property type="entry name" value="S-adenosyl-L-methionine-dependent methyltransferases"/>
    <property type="match status" value="1"/>
</dbReference>
<protein>
    <recommendedName>
        <fullName evidence="2">protein-glutamate O-methyltransferase</fullName>
        <ecNumber evidence="2">2.1.1.80</ecNumber>
    </recommendedName>
</protein>
<dbReference type="Gene3D" id="3.40.50.150">
    <property type="entry name" value="Vaccinia Virus protein VP39"/>
    <property type="match status" value="1"/>
</dbReference>
<dbReference type="PRINTS" id="PR00996">
    <property type="entry name" value="CHERMTFRASE"/>
</dbReference>
<name>A0A368KW93_9BACT</name>
<comment type="catalytic activity">
    <reaction evidence="1">
        <text>L-glutamyl-[protein] + S-adenosyl-L-methionine = [protein]-L-glutamate 5-O-methyl ester + S-adenosyl-L-homocysteine</text>
        <dbReference type="Rhea" id="RHEA:24452"/>
        <dbReference type="Rhea" id="RHEA-COMP:10208"/>
        <dbReference type="Rhea" id="RHEA-COMP:10311"/>
        <dbReference type="ChEBI" id="CHEBI:29973"/>
        <dbReference type="ChEBI" id="CHEBI:57856"/>
        <dbReference type="ChEBI" id="CHEBI:59789"/>
        <dbReference type="ChEBI" id="CHEBI:82795"/>
        <dbReference type="EC" id="2.1.1.80"/>
    </reaction>
</comment>
<dbReference type="SMART" id="SM00138">
    <property type="entry name" value="MeTrc"/>
    <property type="match status" value="1"/>
</dbReference>
<keyword evidence="4 7" id="KW-0808">Transferase</keyword>
<dbReference type="InterPro" id="IPR029063">
    <property type="entry name" value="SAM-dependent_MTases_sf"/>
</dbReference>
<evidence type="ECO:0000259" key="6">
    <source>
        <dbReference type="PROSITE" id="PS50123"/>
    </source>
</evidence>
<dbReference type="Gene3D" id="1.10.155.10">
    <property type="entry name" value="Chemotaxis receptor methyltransferase CheR, N-terminal domain"/>
    <property type="match status" value="1"/>
</dbReference>
<dbReference type="InterPro" id="IPR022641">
    <property type="entry name" value="CheR_N"/>
</dbReference>
<evidence type="ECO:0000256" key="5">
    <source>
        <dbReference type="ARBA" id="ARBA00022691"/>
    </source>
</evidence>
<sequence>MALATELLSDRCFGDFKRLIYEKVGISLNESKRCLLSTRLSKRLRALGIDDPAEYFKLVMREGSEGDEMQELINCITTNKTDFMREPHHFRFLTEHCFPAAVNLSLKGEPRKLRIWCAASSNGHEPYSLALTVRDFPAFDPSWDIRILASDIDTRVLAKASEGVYPADELLVLEKTQLHRYFDRGTGSLSGKVRAKRTLRDLITFRQINLIESSWPIQTKFDVIFCRNVMIYFDLPTQRKVVEHLIRYLKPGGFLMLGHSESIQWTPCPLRSLGHTIFQLS</sequence>
<dbReference type="Pfam" id="PF01739">
    <property type="entry name" value="CheR"/>
    <property type="match status" value="1"/>
</dbReference>
<evidence type="ECO:0000256" key="4">
    <source>
        <dbReference type="ARBA" id="ARBA00022679"/>
    </source>
</evidence>
<evidence type="ECO:0000256" key="1">
    <source>
        <dbReference type="ARBA" id="ARBA00001541"/>
    </source>
</evidence>